<dbReference type="InterPro" id="IPR015421">
    <property type="entry name" value="PyrdxlP-dep_Trfase_major"/>
</dbReference>
<evidence type="ECO:0000256" key="4">
    <source>
        <dbReference type="ARBA" id="ARBA00022679"/>
    </source>
</evidence>
<dbReference type="UniPathway" id="UPA00067">
    <property type="reaction ID" value="UER00121"/>
</dbReference>
<dbReference type="GO" id="GO:0030170">
    <property type="term" value="F:pyridoxal phosphate binding"/>
    <property type="evidence" value="ECO:0007669"/>
    <property type="project" value="InterPro"/>
</dbReference>
<keyword evidence="9" id="KW-1185">Reference proteome</keyword>
<dbReference type="GO" id="GO:0019491">
    <property type="term" value="P:ectoine biosynthetic process"/>
    <property type="evidence" value="ECO:0007669"/>
    <property type="project" value="UniProtKB-UniPathway"/>
</dbReference>
<keyword evidence="4 7" id="KW-0808">Transferase</keyword>
<proteinExistence type="inferred from homology"/>
<gene>
    <name evidence="8" type="primary">ectB</name>
    <name evidence="8" type="ORF">CRV04_06715</name>
</gene>
<dbReference type="Gene3D" id="3.90.1150.10">
    <property type="entry name" value="Aspartate Aminotransferase, domain 1"/>
    <property type="match status" value="1"/>
</dbReference>
<accession>A0A4Q0XRH3</accession>
<dbReference type="InterPro" id="IPR004637">
    <property type="entry name" value="Dat"/>
</dbReference>
<dbReference type="InterPro" id="IPR015422">
    <property type="entry name" value="PyrdxlP-dep_Trfase_small"/>
</dbReference>
<evidence type="ECO:0000256" key="3">
    <source>
        <dbReference type="ARBA" id="ARBA00022576"/>
    </source>
</evidence>
<dbReference type="PROSITE" id="PS00600">
    <property type="entry name" value="AA_TRANSFER_CLASS_3"/>
    <property type="match status" value="1"/>
</dbReference>
<dbReference type="Pfam" id="PF00202">
    <property type="entry name" value="Aminotran_3"/>
    <property type="match status" value="1"/>
</dbReference>
<name>A0A4Q0XRH3_9BACT</name>
<evidence type="ECO:0000256" key="7">
    <source>
        <dbReference type="RuleBase" id="RU365034"/>
    </source>
</evidence>
<dbReference type="RefSeq" id="WP_128996057.1">
    <property type="nucleotide sequence ID" value="NZ_PDKN01000003.1"/>
</dbReference>
<comment type="catalytic activity">
    <reaction evidence="7">
        <text>L-2,4-diaminobutanoate + 2-oxoglutarate = L-aspartate 4-semialdehyde + L-glutamate</text>
        <dbReference type="Rhea" id="RHEA:11160"/>
        <dbReference type="ChEBI" id="CHEBI:16810"/>
        <dbReference type="ChEBI" id="CHEBI:29985"/>
        <dbReference type="ChEBI" id="CHEBI:58761"/>
        <dbReference type="ChEBI" id="CHEBI:537519"/>
        <dbReference type="EC" id="2.6.1.76"/>
    </reaction>
</comment>
<dbReference type="NCBIfam" id="TIGR02407">
    <property type="entry name" value="ectoine_ectB"/>
    <property type="match status" value="1"/>
</dbReference>
<dbReference type="PIRSF" id="PIRSF000521">
    <property type="entry name" value="Transaminase_4ab_Lys_Orn"/>
    <property type="match status" value="1"/>
</dbReference>
<dbReference type="OrthoDB" id="9801834at2"/>
<dbReference type="GO" id="GO:0045303">
    <property type="term" value="F:diaminobutyrate-2-oxoglutarate transaminase activity"/>
    <property type="evidence" value="ECO:0007669"/>
    <property type="project" value="UniProtKB-EC"/>
</dbReference>
<dbReference type="Gene3D" id="3.40.640.10">
    <property type="entry name" value="Type I PLP-dependent aspartate aminotransferase-like (Major domain)"/>
    <property type="match status" value="1"/>
</dbReference>
<comment type="cofactor">
    <cofactor evidence="1 7">
        <name>pyridoxal 5'-phosphate</name>
        <dbReference type="ChEBI" id="CHEBI:597326"/>
    </cofactor>
</comment>
<evidence type="ECO:0000313" key="8">
    <source>
        <dbReference type="EMBL" id="RXJ58194.1"/>
    </source>
</evidence>
<dbReference type="SUPFAM" id="SSF53383">
    <property type="entry name" value="PLP-dependent transferases"/>
    <property type="match status" value="1"/>
</dbReference>
<keyword evidence="3 7" id="KW-0032">Aminotransferase</keyword>
<dbReference type="CDD" id="cd00610">
    <property type="entry name" value="OAT_like"/>
    <property type="match status" value="1"/>
</dbReference>
<evidence type="ECO:0000313" key="9">
    <source>
        <dbReference type="Proteomes" id="UP000290657"/>
    </source>
</evidence>
<dbReference type="InterPro" id="IPR012773">
    <property type="entry name" value="Ectoine_EctB"/>
</dbReference>
<evidence type="ECO:0000256" key="5">
    <source>
        <dbReference type="ARBA" id="ARBA00022898"/>
    </source>
</evidence>
<keyword evidence="5 6" id="KW-0663">Pyridoxal phosphate</keyword>
<comment type="function">
    <text evidence="7">Catalyzes reversively the conversion of L-aspartate beta-semialdehyde (ASA) to L-2,4-diaminobutyrate (DABA) by transamination with L-glutamate.</text>
</comment>
<dbReference type="NCBIfam" id="NF006733">
    <property type="entry name" value="PRK09264.1"/>
    <property type="match status" value="1"/>
</dbReference>
<evidence type="ECO:0000256" key="1">
    <source>
        <dbReference type="ARBA" id="ARBA00001933"/>
    </source>
</evidence>
<dbReference type="InterPro" id="IPR015424">
    <property type="entry name" value="PyrdxlP-dep_Trfase"/>
</dbReference>
<reference evidence="8 9" key="1">
    <citation type="submission" date="2017-10" db="EMBL/GenBank/DDBJ databases">
        <title>Genomics of the genus Arcobacter.</title>
        <authorList>
            <person name="Perez-Cataluna A."/>
            <person name="Figueras M.J."/>
        </authorList>
    </citation>
    <scope>NUCLEOTIDE SEQUENCE [LARGE SCALE GENOMIC DNA]</scope>
    <source>
        <strain evidence="8 9">CECT 8987</strain>
    </source>
</reference>
<dbReference type="NCBIfam" id="TIGR00709">
    <property type="entry name" value="dat"/>
    <property type="match status" value="1"/>
</dbReference>
<comment type="caution">
    <text evidence="8">The sequence shown here is derived from an EMBL/GenBank/DDBJ whole genome shotgun (WGS) entry which is preliminary data.</text>
</comment>
<protein>
    <recommendedName>
        <fullName evidence="7">Diaminobutyrate--2-oxoglutarate transaminase</fullName>
        <ecNumber evidence="7">2.6.1.76</ecNumber>
    </recommendedName>
    <alternativeName>
        <fullName evidence="7">DABA aminotransferase</fullName>
    </alternativeName>
</protein>
<dbReference type="EMBL" id="PDKN01000003">
    <property type="protein sequence ID" value="RXJ58194.1"/>
    <property type="molecule type" value="Genomic_DNA"/>
</dbReference>
<dbReference type="Proteomes" id="UP000290657">
    <property type="component" value="Unassembled WGS sequence"/>
</dbReference>
<sequence length="426" mass="47694">MRIFESLESEVRGYIRSFPTIFTKAKGAILTDEQGVEYIDFFAGAGTLNYGHNNEHISKALIEYLQNDGVVHGLDMATTAKKEFLQTFENHILKPRNLEYKIQFTGPTGTNAVETALKLARLVKGRSNVVSFTNGYHGLSQGSLAVTGNNEYRDESYISRTNATFMPFDGYFGDFNTLEYFRKFLEDKSSGVDIPAAVIVETIQGEGGINVASAKWLQELESLCREFDILLIIDDIQVGNGRSGEFFSFEFAGINPDMVTLSKSIGGGLPMALLLFKPHLDQWKPGEHTGTFRGNNLAFVASKVSLEHYWENDNISKAVKYKEKVLKEGLEKIAAKYKEDYDIEVRGRGLAYGFEIKNDKSMASDLSSLAFEEQLIVETCGSESHVVKFLPPLLIEEDLLIEGIKRFETAVDKLVKDRKENLTGEF</sequence>
<dbReference type="InterPro" id="IPR049704">
    <property type="entry name" value="Aminotrans_3_PPA_site"/>
</dbReference>
<comment type="pathway">
    <text evidence="7">Amine and polyamine biosynthesis; ectoine biosynthesis; L-ectoine from L-aspartate 4-semialdehyde: step 1/3.</text>
</comment>
<dbReference type="EC" id="2.6.1.76" evidence="7"/>
<dbReference type="AlphaFoldDB" id="A0A4Q0XRH3"/>
<organism evidence="8 9">
    <name type="scientific">Candidatus Marinarcus aquaticus</name>
    <dbReference type="NCBI Taxonomy" id="2044504"/>
    <lineage>
        <taxon>Bacteria</taxon>
        <taxon>Pseudomonadati</taxon>
        <taxon>Campylobacterota</taxon>
        <taxon>Epsilonproteobacteria</taxon>
        <taxon>Campylobacterales</taxon>
        <taxon>Arcobacteraceae</taxon>
        <taxon>Candidatus Marinarcus</taxon>
    </lineage>
</organism>
<evidence type="ECO:0000256" key="6">
    <source>
        <dbReference type="RuleBase" id="RU003560"/>
    </source>
</evidence>
<dbReference type="GO" id="GO:0047307">
    <property type="term" value="F:diaminobutyrate-pyruvate transaminase activity"/>
    <property type="evidence" value="ECO:0007669"/>
    <property type="project" value="InterPro"/>
</dbReference>
<dbReference type="PANTHER" id="PTHR43552:SF2">
    <property type="entry name" value="DIAMINOBUTYRATE--2-OXOGLUTARATE TRANSAMINASE"/>
    <property type="match status" value="1"/>
</dbReference>
<evidence type="ECO:0000256" key="2">
    <source>
        <dbReference type="ARBA" id="ARBA00008954"/>
    </source>
</evidence>
<comment type="similarity">
    <text evidence="2 6">Belongs to the class-III pyridoxal-phosphate-dependent aminotransferase family.</text>
</comment>
<dbReference type="FunFam" id="3.40.640.10:FF:000004">
    <property type="entry name" value="Acetylornithine aminotransferase"/>
    <property type="match status" value="1"/>
</dbReference>
<dbReference type="PANTHER" id="PTHR43552">
    <property type="entry name" value="DIAMINOBUTYRATE--2-OXOGLUTARATE AMINOTRANSFERASE"/>
    <property type="match status" value="1"/>
</dbReference>
<dbReference type="InterPro" id="IPR005814">
    <property type="entry name" value="Aminotrans_3"/>
</dbReference>